<name>A0A517N3Y4_9BACT</name>
<reference evidence="1 2" key="1">
    <citation type="submission" date="2019-02" db="EMBL/GenBank/DDBJ databases">
        <title>Deep-cultivation of Planctomycetes and their phenomic and genomic characterization uncovers novel biology.</title>
        <authorList>
            <person name="Wiegand S."/>
            <person name="Jogler M."/>
            <person name="Boedeker C."/>
            <person name="Pinto D."/>
            <person name="Vollmers J."/>
            <person name="Rivas-Marin E."/>
            <person name="Kohn T."/>
            <person name="Peeters S.H."/>
            <person name="Heuer A."/>
            <person name="Rast P."/>
            <person name="Oberbeckmann S."/>
            <person name="Bunk B."/>
            <person name="Jeske O."/>
            <person name="Meyerdierks A."/>
            <person name="Storesund J.E."/>
            <person name="Kallscheuer N."/>
            <person name="Luecker S."/>
            <person name="Lage O.M."/>
            <person name="Pohl T."/>
            <person name="Merkel B.J."/>
            <person name="Hornburger P."/>
            <person name="Mueller R.-W."/>
            <person name="Bruemmer F."/>
            <person name="Labrenz M."/>
            <person name="Spormann A.M."/>
            <person name="Op den Camp H."/>
            <person name="Overmann J."/>
            <person name="Amann R."/>
            <person name="Jetten M.S.M."/>
            <person name="Mascher T."/>
            <person name="Medema M.H."/>
            <person name="Devos D.P."/>
            <person name="Kaster A.-K."/>
            <person name="Ovreas L."/>
            <person name="Rohde M."/>
            <person name="Galperin M.Y."/>
            <person name="Jogler C."/>
        </authorList>
    </citation>
    <scope>NUCLEOTIDE SEQUENCE [LARGE SCALE GENOMIC DNA]</scope>
    <source>
        <strain evidence="1 2">K22_7</strain>
    </source>
</reference>
<protein>
    <submittedName>
        <fullName evidence="1">Uncharacterized protein</fullName>
    </submittedName>
</protein>
<accession>A0A517N3Y4</accession>
<proteinExistence type="predicted"/>
<organism evidence="1 2">
    <name type="scientific">Rubripirellula lacrimiformis</name>
    <dbReference type="NCBI Taxonomy" id="1930273"/>
    <lineage>
        <taxon>Bacteria</taxon>
        <taxon>Pseudomonadati</taxon>
        <taxon>Planctomycetota</taxon>
        <taxon>Planctomycetia</taxon>
        <taxon>Pirellulales</taxon>
        <taxon>Pirellulaceae</taxon>
        <taxon>Rubripirellula</taxon>
    </lineage>
</organism>
<dbReference type="AlphaFoldDB" id="A0A517N3Y4"/>
<evidence type="ECO:0000313" key="1">
    <source>
        <dbReference type="EMBL" id="QDT01708.1"/>
    </source>
</evidence>
<dbReference type="KEGG" id="rlc:K227x_00750"/>
<evidence type="ECO:0000313" key="2">
    <source>
        <dbReference type="Proteomes" id="UP000318538"/>
    </source>
</evidence>
<keyword evidence="2" id="KW-1185">Reference proteome</keyword>
<sequence length="33" mass="3463">MPVASATGIWIPPNDLQPAFSDYAASIRVTDSA</sequence>
<dbReference type="Proteomes" id="UP000318538">
    <property type="component" value="Chromosome"/>
</dbReference>
<gene>
    <name evidence="1" type="ORF">K227x_00750</name>
</gene>
<dbReference type="EMBL" id="CP036525">
    <property type="protein sequence ID" value="QDT01708.1"/>
    <property type="molecule type" value="Genomic_DNA"/>
</dbReference>